<gene>
    <name evidence="1" type="ORF">LBW59_15895</name>
</gene>
<name>A0AAW5ZQG8_RALSL</name>
<dbReference type="RefSeq" id="WP_271656833.1">
    <property type="nucleotide sequence ID" value="NZ_JAIVFG010000026.1"/>
</dbReference>
<evidence type="ECO:0000313" key="1">
    <source>
        <dbReference type="EMBL" id="MDB0572244.1"/>
    </source>
</evidence>
<evidence type="ECO:0000313" key="2">
    <source>
        <dbReference type="Proteomes" id="UP001144050"/>
    </source>
</evidence>
<dbReference type="InterPro" id="IPR014915">
    <property type="entry name" value="Phage_TLS_TfmB"/>
</dbReference>
<reference evidence="1" key="1">
    <citation type="submission" date="2021-09" db="EMBL/GenBank/DDBJ databases">
        <title>Genomic analysis of Ralstonia spp.</title>
        <authorList>
            <person name="Aburjaile F."/>
            <person name="Ariute J.C."/>
            <person name="Pais A.K.L."/>
            <person name="Albuquerque G.M.R."/>
            <person name="Silva A.M.F."/>
            <person name="Brenig B."/>
            <person name="Azevedo V."/>
            <person name="Matiuzzi M."/>
            <person name="Ramos R."/>
            <person name="Goes-Neto A."/>
            <person name="Soares S."/>
            <person name="Iseppon A.M.B."/>
            <person name="Souza E."/>
            <person name="Gama M."/>
        </authorList>
    </citation>
    <scope>NUCLEOTIDE SEQUENCE</scope>
    <source>
        <strain evidence="1">CCRMRs91</strain>
    </source>
</reference>
<comment type="caution">
    <text evidence="1">The sequence shown here is derived from an EMBL/GenBank/DDBJ whole genome shotgun (WGS) entry which is preliminary data.</text>
</comment>
<sequence>MPAPDPRELEMLRAYGAPAEVIAAAQARQQQDAYEVWADNVESVEIFLGLATQWRTVVVQPGGIAAAPMVLMVGLEYAALESVLRLRGVPPERNAAVFDDIQLMECAALEVMHANPGEGAQ</sequence>
<dbReference type="AlphaFoldDB" id="A0AAW5ZQG8"/>
<dbReference type="Proteomes" id="UP001144050">
    <property type="component" value="Unassembled WGS sequence"/>
</dbReference>
<dbReference type="EMBL" id="JAIVFG010000026">
    <property type="protein sequence ID" value="MDB0572244.1"/>
    <property type="molecule type" value="Genomic_DNA"/>
</dbReference>
<organism evidence="1 2">
    <name type="scientific">Ralstonia solanacearum</name>
    <name type="common">Pseudomonas solanacearum</name>
    <dbReference type="NCBI Taxonomy" id="305"/>
    <lineage>
        <taxon>Bacteria</taxon>
        <taxon>Pseudomonadati</taxon>
        <taxon>Pseudomonadota</taxon>
        <taxon>Betaproteobacteria</taxon>
        <taxon>Burkholderiales</taxon>
        <taxon>Burkholderiaceae</taxon>
        <taxon>Ralstonia</taxon>
        <taxon>Ralstonia solanacearum species complex</taxon>
    </lineage>
</organism>
<proteinExistence type="predicted"/>
<protein>
    <submittedName>
        <fullName evidence="1">DUF1799 domain-containing protein</fullName>
    </submittedName>
</protein>
<dbReference type="Pfam" id="PF08809">
    <property type="entry name" value="DUF1799"/>
    <property type="match status" value="1"/>
</dbReference>
<accession>A0AAW5ZQG8</accession>